<evidence type="ECO:0000256" key="6">
    <source>
        <dbReference type="ARBA" id="ARBA00023180"/>
    </source>
</evidence>
<evidence type="ECO:0000256" key="3">
    <source>
        <dbReference type="ARBA" id="ARBA00022729"/>
    </source>
</evidence>
<keyword evidence="6" id="KW-0325">Glycoprotein</keyword>
<keyword evidence="11" id="KW-0812">Transmembrane</keyword>
<dbReference type="InterPro" id="IPR033697">
    <property type="entry name" value="Ribonuclease_T2_eukaryotic"/>
</dbReference>
<feature type="non-terminal residue" evidence="12">
    <location>
        <position position="282"/>
    </location>
</feature>
<dbReference type="CDD" id="cd01061">
    <property type="entry name" value="RNase_T2_euk"/>
    <property type="match status" value="1"/>
</dbReference>
<dbReference type="GO" id="GO:0003723">
    <property type="term" value="F:RNA binding"/>
    <property type="evidence" value="ECO:0007669"/>
    <property type="project" value="InterPro"/>
</dbReference>
<dbReference type="Gene3D" id="3.90.730.10">
    <property type="entry name" value="Ribonuclease T2-like"/>
    <property type="match status" value="1"/>
</dbReference>
<feature type="active site" evidence="9">
    <location>
        <position position="62"/>
    </location>
</feature>
<protein>
    <submittedName>
        <fullName evidence="12">Sj-RNase</fullName>
    </submittedName>
</protein>
<feature type="non-terminal residue" evidence="12">
    <location>
        <position position="1"/>
    </location>
</feature>
<keyword evidence="11" id="KW-1133">Transmembrane helix</keyword>
<name>A8AU11_PRUDU</name>
<evidence type="ECO:0000256" key="5">
    <source>
        <dbReference type="ARBA" id="ARBA00023157"/>
    </source>
</evidence>
<proteinExistence type="evidence at transcript level"/>
<evidence type="ECO:0000256" key="10">
    <source>
        <dbReference type="RuleBase" id="RU004328"/>
    </source>
</evidence>
<dbReference type="GO" id="GO:0006401">
    <property type="term" value="P:RNA catabolic process"/>
    <property type="evidence" value="ECO:0007669"/>
    <property type="project" value="TreeGrafter"/>
</dbReference>
<dbReference type="InterPro" id="IPR018188">
    <property type="entry name" value="RNase_T2_His_AS_1"/>
</dbReference>
<dbReference type="GO" id="GO:0005576">
    <property type="term" value="C:extracellular region"/>
    <property type="evidence" value="ECO:0007669"/>
    <property type="project" value="TreeGrafter"/>
</dbReference>
<feature type="active site" evidence="9">
    <location>
        <position position="118"/>
    </location>
</feature>
<dbReference type="InterPro" id="IPR001568">
    <property type="entry name" value="RNase_T2-like"/>
</dbReference>
<evidence type="ECO:0000313" key="12">
    <source>
        <dbReference type="EMBL" id="ABB17824.1"/>
    </source>
</evidence>
<dbReference type="SUPFAM" id="SSF55895">
    <property type="entry name" value="Ribonuclease Rh-like"/>
    <property type="match status" value="1"/>
</dbReference>
<keyword evidence="3" id="KW-0732">Signal</keyword>
<accession>A8AU11</accession>
<dbReference type="PANTHER" id="PTHR11240">
    <property type="entry name" value="RIBONUCLEASE T2"/>
    <property type="match status" value="1"/>
</dbReference>
<evidence type="ECO:0000256" key="9">
    <source>
        <dbReference type="PIRSR" id="PIRSR633697-1"/>
    </source>
</evidence>
<dbReference type="GO" id="GO:0033897">
    <property type="term" value="F:ribonuclease T2 activity"/>
    <property type="evidence" value="ECO:0007669"/>
    <property type="project" value="InterPro"/>
</dbReference>
<evidence type="ECO:0000256" key="8">
    <source>
        <dbReference type="ARBA" id="ARBA00025641"/>
    </source>
</evidence>
<comment type="similarity">
    <text evidence="1 10">Belongs to the RNase T2 family.</text>
</comment>
<dbReference type="PANTHER" id="PTHR11240:SF18">
    <property type="entry name" value="OS07G0630400 PROTEIN"/>
    <property type="match status" value="1"/>
</dbReference>
<dbReference type="Pfam" id="PF00445">
    <property type="entry name" value="Ribonuclease_T2"/>
    <property type="match status" value="1"/>
</dbReference>
<evidence type="ECO:0000256" key="4">
    <source>
        <dbReference type="ARBA" id="ARBA00022759"/>
    </source>
</evidence>
<dbReference type="PROSITE" id="PS00530">
    <property type="entry name" value="RNASE_T2_1"/>
    <property type="match status" value="1"/>
</dbReference>
<comment type="function">
    <text evidence="8">Self-incompatibility (SI) is the inherited ability of a flowering plant to prevent self-fertilization by discriminating between self and non-self pollen during pollination. In many species, self-incompatibility is controlled by the single, multiallelic locus S.</text>
</comment>
<organism evidence="12">
    <name type="scientific">Prunus dulcis</name>
    <name type="common">Almond</name>
    <name type="synonym">Amygdalus dulcis</name>
    <dbReference type="NCBI Taxonomy" id="3755"/>
    <lineage>
        <taxon>Eukaryota</taxon>
        <taxon>Viridiplantae</taxon>
        <taxon>Streptophyta</taxon>
        <taxon>Embryophyta</taxon>
        <taxon>Tracheophyta</taxon>
        <taxon>Spermatophyta</taxon>
        <taxon>Magnoliopsida</taxon>
        <taxon>eudicotyledons</taxon>
        <taxon>Gunneridae</taxon>
        <taxon>Pentapetalae</taxon>
        <taxon>rosids</taxon>
        <taxon>fabids</taxon>
        <taxon>Rosales</taxon>
        <taxon>Rosaceae</taxon>
        <taxon>Amygdaloideae</taxon>
        <taxon>Amygdaleae</taxon>
        <taxon>Prunus</taxon>
    </lineage>
</organism>
<sequence length="282" mass="32625">AGAMLKSSLGFLVLAFAFFLCFIMCTGSYVYFQFVQQWPPTTCRLSTKPSNKHRPLQNFTIHGLWPSNYPNPKMPSNCAGSQFKKILSPKLLTKLKRSWPDVEKGNDTEFWESEWNKHGTCSEQTFNQMQYFKRSHEMWSSYNITDILKNASIVPSATQTWTYSDIVSAIKTVTQTTPLLRCKPYPAQPKGHPAQRKSPPKPQLLHEVVLCYDYNALKQIDCNRTAGCHNQKPISFQKITVVWFLSHNKVVWFRMAIVNKIKMNDCTYNLGKKKKKKKKKKK</sequence>
<keyword evidence="7" id="KW-0456">Lyase</keyword>
<evidence type="ECO:0000256" key="2">
    <source>
        <dbReference type="ARBA" id="ARBA00022722"/>
    </source>
</evidence>
<reference evidence="12" key="1">
    <citation type="submission" date="2005-05" db="EMBL/GenBank/DDBJ databases">
        <title>Comparative analysis of self-compatible and self-incompatible almond (Prunus dulcis) varieties in california.</title>
        <authorList>
            <person name="Barckley K.K."/>
            <person name="Uratsu S.L."/>
            <person name="Gradziel T.M."/>
            <person name="Dandekar A.M."/>
        </authorList>
    </citation>
    <scope>NUCLEOTIDE SEQUENCE</scope>
</reference>
<keyword evidence="4" id="KW-0378">Hydrolase</keyword>
<keyword evidence="4" id="KW-0255">Endonuclease</keyword>
<dbReference type="AlphaFoldDB" id="A8AU11"/>
<feature type="active site" evidence="9">
    <location>
        <position position="114"/>
    </location>
</feature>
<dbReference type="EMBL" id="DQ059313">
    <property type="protein sequence ID" value="ABB17824.1"/>
    <property type="molecule type" value="mRNA"/>
</dbReference>
<evidence type="ECO:0000256" key="11">
    <source>
        <dbReference type="SAM" id="Phobius"/>
    </source>
</evidence>
<keyword evidence="5" id="KW-1015">Disulfide bond</keyword>
<evidence type="ECO:0000256" key="7">
    <source>
        <dbReference type="ARBA" id="ARBA00023239"/>
    </source>
</evidence>
<keyword evidence="2" id="KW-0540">Nuclease</keyword>
<feature type="transmembrane region" description="Helical" evidence="11">
    <location>
        <begin position="12"/>
        <end position="32"/>
    </location>
</feature>
<dbReference type="InterPro" id="IPR036430">
    <property type="entry name" value="RNase_T2-like_sf"/>
</dbReference>
<evidence type="ECO:0000256" key="1">
    <source>
        <dbReference type="ARBA" id="ARBA00007469"/>
    </source>
</evidence>
<keyword evidence="11" id="KW-0472">Membrane</keyword>